<feature type="domain" description="RDD" evidence="7">
    <location>
        <begin position="78"/>
        <end position="204"/>
    </location>
</feature>
<proteinExistence type="predicted"/>
<evidence type="ECO:0000313" key="9">
    <source>
        <dbReference type="EMBL" id="TWI94599.1"/>
    </source>
</evidence>
<evidence type="ECO:0000256" key="3">
    <source>
        <dbReference type="ARBA" id="ARBA00022692"/>
    </source>
</evidence>
<dbReference type="RefSeq" id="WP_144916540.1">
    <property type="nucleotide sequence ID" value="NZ_VLLI01000019.1"/>
</dbReference>
<feature type="transmembrane region" description="Helical" evidence="6">
    <location>
        <begin position="91"/>
        <end position="109"/>
    </location>
</feature>
<evidence type="ECO:0000256" key="2">
    <source>
        <dbReference type="ARBA" id="ARBA00022475"/>
    </source>
</evidence>
<feature type="domain" description="GYF" evidence="8">
    <location>
        <begin position="18"/>
        <end position="61"/>
    </location>
</feature>
<organism evidence="9 10">
    <name type="scientific">Mucilaginibacter frigoritolerans</name>
    <dbReference type="NCBI Taxonomy" id="652788"/>
    <lineage>
        <taxon>Bacteria</taxon>
        <taxon>Pseudomonadati</taxon>
        <taxon>Bacteroidota</taxon>
        <taxon>Sphingobacteriia</taxon>
        <taxon>Sphingobacteriales</taxon>
        <taxon>Sphingobacteriaceae</taxon>
        <taxon>Mucilaginibacter</taxon>
    </lineage>
</organism>
<evidence type="ECO:0000256" key="4">
    <source>
        <dbReference type="ARBA" id="ARBA00022989"/>
    </source>
</evidence>
<evidence type="ECO:0000259" key="7">
    <source>
        <dbReference type="Pfam" id="PF06271"/>
    </source>
</evidence>
<comment type="caution">
    <text evidence="9">The sequence shown here is derived from an EMBL/GenBank/DDBJ whole genome shotgun (WGS) entry which is preliminary data.</text>
</comment>
<evidence type="ECO:0000256" key="1">
    <source>
        <dbReference type="ARBA" id="ARBA00004651"/>
    </source>
</evidence>
<comment type="subcellular location">
    <subcellularLocation>
        <location evidence="1">Cell membrane</location>
        <topology evidence="1">Multi-pass membrane protein</topology>
    </subcellularLocation>
</comment>
<dbReference type="AlphaFoldDB" id="A0A562TLZ3"/>
<keyword evidence="3 6" id="KW-0812">Transmembrane</keyword>
<dbReference type="EMBL" id="VLLI01000019">
    <property type="protein sequence ID" value="TWI94599.1"/>
    <property type="molecule type" value="Genomic_DNA"/>
</dbReference>
<dbReference type="PANTHER" id="PTHR36115:SF4">
    <property type="entry name" value="MEMBRANE PROTEIN"/>
    <property type="match status" value="1"/>
</dbReference>
<reference evidence="9 10" key="1">
    <citation type="submission" date="2019-07" db="EMBL/GenBank/DDBJ databases">
        <title>Genomic Encyclopedia of Archaeal and Bacterial Type Strains, Phase II (KMG-II): from individual species to whole genera.</title>
        <authorList>
            <person name="Goeker M."/>
        </authorList>
    </citation>
    <scope>NUCLEOTIDE SEQUENCE [LARGE SCALE GENOMIC DNA]</scope>
    <source>
        <strain evidence="9 10">ATCC BAA-1854</strain>
    </source>
</reference>
<feature type="transmembrane region" description="Helical" evidence="6">
    <location>
        <begin position="116"/>
        <end position="136"/>
    </location>
</feature>
<sequence>MEPVDLSILKHGSNTYLLVINGRPEGPFTMQELKDRKIKPGDFVRTDGMDDYKEAHEIAALRALFGFSKPVIMPQYFAGFDQRLLASALDWFFVAGVCITIAFIASLFVGDKETRLYIALGLLLVIPVVKIIYHIVMECTVKQGTYGKQLLKIKVSDMQGNRISFARSVSRNALKIVSVLPFFIGYIFSFFNKQQQCMHDMLAGTLVIKDRLI</sequence>
<keyword evidence="4 6" id="KW-1133">Transmembrane helix</keyword>
<keyword evidence="2" id="KW-1003">Cell membrane</keyword>
<dbReference type="Proteomes" id="UP000317010">
    <property type="component" value="Unassembled WGS sequence"/>
</dbReference>
<evidence type="ECO:0000313" key="10">
    <source>
        <dbReference type="Proteomes" id="UP000317010"/>
    </source>
</evidence>
<evidence type="ECO:0000256" key="5">
    <source>
        <dbReference type="ARBA" id="ARBA00023136"/>
    </source>
</evidence>
<dbReference type="Pfam" id="PF06271">
    <property type="entry name" value="RDD"/>
    <property type="match status" value="1"/>
</dbReference>
<keyword evidence="10" id="KW-1185">Reference proteome</keyword>
<evidence type="ECO:0000256" key="6">
    <source>
        <dbReference type="SAM" id="Phobius"/>
    </source>
</evidence>
<feature type="transmembrane region" description="Helical" evidence="6">
    <location>
        <begin position="173"/>
        <end position="191"/>
    </location>
</feature>
<gene>
    <name evidence="9" type="ORF">JN11_04710</name>
</gene>
<dbReference type="InterPro" id="IPR010432">
    <property type="entry name" value="RDD"/>
</dbReference>
<dbReference type="Pfam" id="PF14237">
    <property type="entry name" value="GYF_2"/>
    <property type="match status" value="1"/>
</dbReference>
<evidence type="ECO:0000259" key="8">
    <source>
        <dbReference type="Pfam" id="PF14237"/>
    </source>
</evidence>
<protein>
    <submittedName>
        <fullName evidence="9">Putative RDD family membrane protein YckC</fullName>
    </submittedName>
</protein>
<accession>A0A562TLZ3</accession>
<dbReference type="InterPro" id="IPR051791">
    <property type="entry name" value="Pra-immunoreactive"/>
</dbReference>
<dbReference type="GO" id="GO:0005886">
    <property type="term" value="C:plasma membrane"/>
    <property type="evidence" value="ECO:0007669"/>
    <property type="project" value="UniProtKB-SubCell"/>
</dbReference>
<keyword evidence="5 6" id="KW-0472">Membrane</keyword>
<dbReference type="PANTHER" id="PTHR36115">
    <property type="entry name" value="PROLINE-RICH ANTIGEN HOMOLOG-RELATED"/>
    <property type="match status" value="1"/>
</dbReference>
<name>A0A562TLZ3_9SPHI</name>
<dbReference type="OrthoDB" id="9793824at2"/>
<dbReference type="InterPro" id="IPR025640">
    <property type="entry name" value="GYF_2"/>
</dbReference>